<evidence type="ECO:0000259" key="3">
    <source>
        <dbReference type="PROSITE" id="PS50157"/>
    </source>
</evidence>
<evidence type="ECO:0000313" key="5">
    <source>
        <dbReference type="Proteomes" id="UP001472677"/>
    </source>
</evidence>
<keyword evidence="1" id="KW-0863">Zinc-finger</keyword>
<reference evidence="4 5" key="1">
    <citation type="journal article" date="2024" name="G3 (Bethesda)">
        <title>Genome assembly of Hibiscus sabdariffa L. provides insights into metabolisms of medicinal natural products.</title>
        <authorList>
            <person name="Kim T."/>
        </authorList>
    </citation>
    <scope>NUCLEOTIDE SEQUENCE [LARGE SCALE GENOMIC DNA]</scope>
    <source>
        <strain evidence="4">TK-2024</strain>
        <tissue evidence="4">Old leaves</tissue>
    </source>
</reference>
<feature type="compositionally biased region" description="Polar residues" evidence="2">
    <location>
        <begin position="767"/>
        <end position="776"/>
    </location>
</feature>
<sequence>MHKMPVAKLKAADSLNVMKSEDPNDSLDTFIRQAIGKEPSLPFSRAGDSPVQWIQLLHALDQQDIPGWPLLAPLKVQTQKCDKCSREFCSPINYRRHIRVQHRLKKLDKDSAKNRDLLAAFWDKLSEDEAKEILLFKDVLLEGVPGSSVIKSLTTHVKSPLSALPQVCLRAGSALLDLVHARPSIFPISSQELFSILDDASERTFLCGAAMSMQKYIFDGEAGKIGLETKNSVAFTSFLVEQKLVKAWLADKDAEALRCQKLLVEEEEAAQKRQVELLERKRQKKLRQKEQKAKEQRHLDLEESKQNMDDLLEDNTPAETSSPSAVDSDGQNPAISADQILPPVEPIHFSKLEEDVDYEIQTGFSNGYSDPGTSQNVERRMEQFGGRRRIVVARWQNPHNSQRGVLNGFHASQNSHGFKCGGTNKHGTNRERLGNGIKIWSQKPKAVNKGENLKVREEKQAANQVNQNKNHELLIGSISVMIENYSHYDGQNPAEARDRSLAECQIPKKNAQEKSSKLDPVQGVTNRSTIKFWRPVSRHESKSSQPVQNGVSEFEAEVVAEKDGVHATSNENCSRSSSTDCGDGVGGVNLSSTLVQPGSLQFNSDTAKAILAQRWKEAIGGEHVILVLSPNLDPPGCSEIENDSLEKLIVKDRAFETSELALRRSGDKPRIYKQLERFDHNADIAAAAPNGSCILKYKPELELNKTCLRRPMKNMRNRCLYALFITLGNPFKDVSRRERDLDSTPSQTFAYTREDTSARRKPGNELLMNTVQPSFS</sequence>
<feature type="region of interest" description="Disordered" evidence="2">
    <location>
        <begin position="751"/>
        <end position="776"/>
    </location>
</feature>
<feature type="compositionally biased region" description="Polar residues" evidence="2">
    <location>
        <begin position="317"/>
        <end position="334"/>
    </location>
</feature>
<evidence type="ECO:0000256" key="2">
    <source>
        <dbReference type="SAM" id="MobiDB-lite"/>
    </source>
</evidence>
<organism evidence="4 5">
    <name type="scientific">Hibiscus sabdariffa</name>
    <name type="common">roselle</name>
    <dbReference type="NCBI Taxonomy" id="183260"/>
    <lineage>
        <taxon>Eukaryota</taxon>
        <taxon>Viridiplantae</taxon>
        <taxon>Streptophyta</taxon>
        <taxon>Embryophyta</taxon>
        <taxon>Tracheophyta</taxon>
        <taxon>Spermatophyta</taxon>
        <taxon>Magnoliopsida</taxon>
        <taxon>eudicotyledons</taxon>
        <taxon>Gunneridae</taxon>
        <taxon>Pentapetalae</taxon>
        <taxon>rosids</taxon>
        <taxon>malvids</taxon>
        <taxon>Malvales</taxon>
        <taxon>Malvaceae</taxon>
        <taxon>Malvoideae</taxon>
        <taxon>Hibiscus</taxon>
    </lineage>
</organism>
<dbReference type="PROSITE" id="PS50157">
    <property type="entry name" value="ZINC_FINGER_C2H2_2"/>
    <property type="match status" value="1"/>
</dbReference>
<dbReference type="InterPro" id="IPR013087">
    <property type="entry name" value="Znf_C2H2_type"/>
</dbReference>
<name>A0ABR2CP75_9ROSI</name>
<protein>
    <recommendedName>
        <fullName evidence="3">C2H2-type domain-containing protein</fullName>
    </recommendedName>
</protein>
<dbReference type="Proteomes" id="UP001472677">
    <property type="component" value="Unassembled WGS sequence"/>
</dbReference>
<dbReference type="EMBL" id="JBBPBM010000048">
    <property type="protein sequence ID" value="KAK8521270.1"/>
    <property type="molecule type" value="Genomic_DNA"/>
</dbReference>
<comment type="caution">
    <text evidence="4">The sequence shown here is derived from an EMBL/GenBank/DDBJ whole genome shotgun (WGS) entry which is preliminary data.</text>
</comment>
<keyword evidence="1" id="KW-0862">Zinc</keyword>
<evidence type="ECO:0000313" key="4">
    <source>
        <dbReference type="EMBL" id="KAK8521270.1"/>
    </source>
</evidence>
<dbReference type="PANTHER" id="PTHR36055">
    <property type="entry name" value="C2H2-LIKE ZINC FINGER PROTEIN"/>
    <property type="match status" value="1"/>
</dbReference>
<feature type="region of interest" description="Disordered" evidence="2">
    <location>
        <begin position="282"/>
        <end position="342"/>
    </location>
</feature>
<feature type="compositionally biased region" description="Basic and acidic residues" evidence="2">
    <location>
        <begin position="288"/>
        <end position="308"/>
    </location>
</feature>
<proteinExistence type="predicted"/>
<dbReference type="PANTHER" id="PTHR36055:SF1">
    <property type="entry name" value="C2H2-LIKE ZINC FINGER PROTEIN"/>
    <property type="match status" value="1"/>
</dbReference>
<gene>
    <name evidence="4" type="ORF">V6N12_005179</name>
</gene>
<keyword evidence="5" id="KW-1185">Reference proteome</keyword>
<feature type="domain" description="C2H2-type" evidence="3">
    <location>
        <begin position="79"/>
        <end position="107"/>
    </location>
</feature>
<dbReference type="PROSITE" id="PS00028">
    <property type="entry name" value="ZINC_FINGER_C2H2_1"/>
    <property type="match status" value="1"/>
</dbReference>
<accession>A0ABR2CP75</accession>
<evidence type="ECO:0000256" key="1">
    <source>
        <dbReference type="PROSITE-ProRule" id="PRU00042"/>
    </source>
</evidence>
<keyword evidence="1" id="KW-0479">Metal-binding</keyword>